<dbReference type="Proteomes" id="UP000198327">
    <property type="component" value="Unassembled WGS sequence"/>
</dbReference>
<reference evidence="4" key="1">
    <citation type="submission" date="2017-06" db="EMBL/GenBank/DDBJ databases">
        <authorList>
            <person name="Varghese N."/>
            <person name="Submissions S."/>
        </authorList>
    </citation>
    <scope>NUCLEOTIDE SEQUENCE [LARGE SCALE GENOMIC DNA]</scope>
    <source>
        <strain evidence="4">JCM 23211</strain>
    </source>
</reference>
<dbReference type="PROSITE" id="PS51257">
    <property type="entry name" value="PROKAR_LIPOPROTEIN"/>
    <property type="match status" value="1"/>
</dbReference>
<protein>
    <recommendedName>
        <fullName evidence="5">LppU protein</fullName>
    </recommendedName>
</protein>
<name>A0A239JKS4_9NOCA</name>
<dbReference type="AlphaFoldDB" id="A0A239JKS4"/>
<sequence length="204" mass="21259">MTPFGRTLRGAFVAASACALLVLTGCGSDITPRAIPADDLGAISTSTSSTTSARPSTPPGQQGEDTGGDVDIDVEIGDCVELGGTMTDATIDNATCGSPESNYKVIAKVPTGDECSLDADQYYYETYGGIEQGALCLDVDWVVDGCMELSGDDPLRADCTSPGVNTVRVVEILPNTTDVNECPDPASSGYAYTERNFMVCVEEL</sequence>
<accession>A0A239JKS4</accession>
<keyword evidence="2" id="KW-0732">Signal</keyword>
<feature type="compositionally biased region" description="Low complexity" evidence="1">
    <location>
        <begin position="44"/>
        <end position="55"/>
    </location>
</feature>
<evidence type="ECO:0000256" key="1">
    <source>
        <dbReference type="SAM" id="MobiDB-lite"/>
    </source>
</evidence>
<evidence type="ECO:0000313" key="3">
    <source>
        <dbReference type="EMBL" id="SNT06481.1"/>
    </source>
</evidence>
<proteinExistence type="predicted"/>
<dbReference type="OrthoDB" id="3701210at2"/>
<feature type="signal peptide" evidence="2">
    <location>
        <begin position="1"/>
        <end position="19"/>
    </location>
</feature>
<gene>
    <name evidence="3" type="ORF">SAMN05421642_108287</name>
</gene>
<dbReference type="RefSeq" id="WP_089247804.1">
    <property type="nucleotide sequence ID" value="NZ_FZOW01000008.1"/>
</dbReference>
<dbReference type="EMBL" id="FZOW01000008">
    <property type="protein sequence ID" value="SNT06481.1"/>
    <property type="molecule type" value="Genomic_DNA"/>
</dbReference>
<organism evidence="3 4">
    <name type="scientific">Rhodococcoides kyotonense</name>
    <dbReference type="NCBI Taxonomy" id="398843"/>
    <lineage>
        <taxon>Bacteria</taxon>
        <taxon>Bacillati</taxon>
        <taxon>Actinomycetota</taxon>
        <taxon>Actinomycetes</taxon>
        <taxon>Mycobacteriales</taxon>
        <taxon>Nocardiaceae</taxon>
        <taxon>Rhodococcoides</taxon>
    </lineage>
</organism>
<evidence type="ECO:0000313" key="4">
    <source>
        <dbReference type="Proteomes" id="UP000198327"/>
    </source>
</evidence>
<dbReference type="STRING" id="398843.A3K89_23360"/>
<evidence type="ECO:0008006" key="5">
    <source>
        <dbReference type="Google" id="ProtNLM"/>
    </source>
</evidence>
<evidence type="ECO:0000256" key="2">
    <source>
        <dbReference type="SAM" id="SignalP"/>
    </source>
</evidence>
<feature type="chain" id="PRO_5039137126" description="LppU protein" evidence="2">
    <location>
        <begin position="20"/>
        <end position="204"/>
    </location>
</feature>
<feature type="region of interest" description="Disordered" evidence="1">
    <location>
        <begin position="39"/>
        <end position="70"/>
    </location>
</feature>
<keyword evidence="4" id="KW-1185">Reference proteome</keyword>